<dbReference type="Proteomes" id="UP000188533">
    <property type="component" value="Unassembled WGS sequence"/>
</dbReference>
<keyword evidence="8" id="KW-0325">Glycoprotein</keyword>
<dbReference type="CDD" id="cd21176">
    <property type="entry name" value="LPMO_auxiliary-like"/>
    <property type="match status" value="1"/>
</dbReference>
<keyword evidence="3" id="KW-0336">GPI-anchor</keyword>
<keyword evidence="4 10" id="KW-0812">Transmembrane</keyword>
<organism evidence="12 13">
    <name type="scientific">Lentinula edodes</name>
    <name type="common">Shiitake mushroom</name>
    <name type="synonym">Lentinus edodes</name>
    <dbReference type="NCBI Taxonomy" id="5353"/>
    <lineage>
        <taxon>Eukaryota</taxon>
        <taxon>Fungi</taxon>
        <taxon>Dikarya</taxon>
        <taxon>Basidiomycota</taxon>
        <taxon>Agaricomycotina</taxon>
        <taxon>Agaricomycetes</taxon>
        <taxon>Agaricomycetidae</taxon>
        <taxon>Agaricales</taxon>
        <taxon>Marasmiineae</taxon>
        <taxon>Omphalotaceae</taxon>
        <taxon>Lentinula</taxon>
    </lineage>
</organism>
<gene>
    <name evidence="12" type="ORF">LENED_011448</name>
</gene>
<dbReference type="InterPro" id="IPR007274">
    <property type="entry name" value="Cop_transporter"/>
</dbReference>
<evidence type="ECO:0000256" key="2">
    <source>
        <dbReference type="ARBA" id="ARBA00022475"/>
    </source>
</evidence>
<keyword evidence="6 10" id="KW-1133">Transmembrane helix</keyword>
<keyword evidence="10" id="KW-0186">Copper</keyword>
<comment type="subcellular location">
    <subcellularLocation>
        <location evidence="1">Cell membrane</location>
        <topology evidence="1">Lipid-anchor</topology>
        <topology evidence="1">GPI-anchor</topology>
    </subcellularLocation>
    <subcellularLocation>
        <location evidence="10">Membrane</location>
        <topology evidence="10">Multi-pass membrane protein</topology>
    </subcellularLocation>
</comment>
<dbReference type="GO" id="GO:0005886">
    <property type="term" value="C:plasma membrane"/>
    <property type="evidence" value="ECO:0007669"/>
    <property type="project" value="UniProtKB-SubCell"/>
</dbReference>
<keyword evidence="5" id="KW-0732">Signal</keyword>
<keyword evidence="10" id="KW-0813">Transport</keyword>
<evidence type="ECO:0000256" key="6">
    <source>
        <dbReference type="ARBA" id="ARBA00022989"/>
    </source>
</evidence>
<dbReference type="InterPro" id="IPR046530">
    <property type="entry name" value="BIM1-like_dom"/>
</dbReference>
<keyword evidence="7 10" id="KW-0472">Membrane</keyword>
<dbReference type="PANTHER" id="PTHR34992">
    <property type="entry name" value="HYPHAL ANASTAMOSIS-7 PROTEIN"/>
    <property type="match status" value="1"/>
</dbReference>
<proteinExistence type="inferred from homology"/>
<evidence type="ECO:0000256" key="7">
    <source>
        <dbReference type="ARBA" id="ARBA00023136"/>
    </source>
</evidence>
<keyword evidence="10" id="KW-0406">Ion transport</keyword>
<feature type="transmembrane region" description="Helical" evidence="10">
    <location>
        <begin position="110"/>
        <end position="129"/>
    </location>
</feature>
<evidence type="ECO:0000313" key="13">
    <source>
        <dbReference type="Proteomes" id="UP000188533"/>
    </source>
</evidence>
<dbReference type="GO" id="GO:0098552">
    <property type="term" value="C:side of membrane"/>
    <property type="evidence" value="ECO:0007669"/>
    <property type="project" value="UniProtKB-KW"/>
</dbReference>
<reference evidence="12 13" key="2">
    <citation type="submission" date="2017-02" db="EMBL/GenBank/DDBJ databases">
        <title>A genome survey and senescence transcriptome analysis in Lentinula edodes.</title>
        <authorList>
            <person name="Sakamoto Y."/>
            <person name="Nakade K."/>
            <person name="Sato S."/>
            <person name="Yoshida Y."/>
            <person name="Miyazaki K."/>
            <person name="Natsume S."/>
            <person name="Konno N."/>
        </authorList>
    </citation>
    <scope>NUCLEOTIDE SEQUENCE [LARGE SCALE GENOMIC DNA]</scope>
    <source>
        <strain evidence="12 13">NBRC 111202</strain>
    </source>
</reference>
<dbReference type="Pfam" id="PF04145">
    <property type="entry name" value="Ctr"/>
    <property type="match status" value="1"/>
</dbReference>
<evidence type="ECO:0000256" key="8">
    <source>
        <dbReference type="ARBA" id="ARBA00023180"/>
    </source>
</evidence>
<keyword evidence="2" id="KW-1003">Cell membrane</keyword>
<dbReference type="Pfam" id="PF20238">
    <property type="entry name" value="BIM1-like_dom"/>
    <property type="match status" value="1"/>
</dbReference>
<evidence type="ECO:0000313" key="12">
    <source>
        <dbReference type="EMBL" id="GAW09299.1"/>
    </source>
</evidence>
<dbReference type="GO" id="GO:0005375">
    <property type="term" value="F:copper ion transmembrane transporter activity"/>
    <property type="evidence" value="ECO:0007669"/>
    <property type="project" value="UniProtKB-UniRule"/>
</dbReference>
<evidence type="ECO:0000256" key="1">
    <source>
        <dbReference type="ARBA" id="ARBA00004609"/>
    </source>
</evidence>
<name>A0A1Q3EQ21_LENED</name>
<evidence type="ECO:0000256" key="10">
    <source>
        <dbReference type="RuleBase" id="RU367022"/>
    </source>
</evidence>
<comment type="similarity">
    <text evidence="10">Belongs to the copper transporter (Ctr) (TC 1.A.56) family. SLC31A subfamily.</text>
</comment>
<evidence type="ECO:0000256" key="4">
    <source>
        <dbReference type="ARBA" id="ARBA00022692"/>
    </source>
</evidence>
<evidence type="ECO:0000259" key="11">
    <source>
        <dbReference type="Pfam" id="PF20238"/>
    </source>
</evidence>
<keyword evidence="13" id="KW-1185">Reference proteome</keyword>
<keyword evidence="9" id="KW-0449">Lipoprotein</keyword>
<dbReference type="InterPro" id="IPR046936">
    <property type="entry name" value="BIM1-like"/>
</dbReference>
<reference evidence="12 13" key="1">
    <citation type="submission" date="2016-08" db="EMBL/GenBank/DDBJ databases">
        <authorList>
            <consortium name="Lentinula edodes genome sequencing consortium"/>
            <person name="Sakamoto Y."/>
            <person name="Nakade K."/>
            <person name="Sato S."/>
            <person name="Yoshida Y."/>
            <person name="Miyazaki K."/>
            <person name="Natsume S."/>
            <person name="Konno N."/>
        </authorList>
    </citation>
    <scope>NUCLEOTIDE SEQUENCE [LARGE SCALE GENOMIC DNA]</scope>
    <source>
        <strain evidence="12 13">NBRC 111202</strain>
    </source>
</reference>
<comment type="caution">
    <text evidence="12">The sequence shown here is derived from an EMBL/GenBank/DDBJ whole genome shotgun (WGS) entry which is preliminary data.</text>
</comment>
<feature type="transmembrane region" description="Helical" evidence="10">
    <location>
        <begin position="141"/>
        <end position="161"/>
    </location>
</feature>
<protein>
    <recommendedName>
        <fullName evidence="10">Copper transport protein</fullName>
    </recommendedName>
</protein>
<dbReference type="PROSITE" id="PS51257">
    <property type="entry name" value="PROKAR_LIPOPROTEIN"/>
    <property type="match status" value="1"/>
</dbReference>
<accession>A0A1Q3EQ21</accession>
<evidence type="ECO:0000256" key="9">
    <source>
        <dbReference type="ARBA" id="ARBA00023288"/>
    </source>
</evidence>
<feature type="domain" description="Copper acquisition factor BIM1-like" evidence="11">
    <location>
        <begin position="158"/>
        <end position="299"/>
    </location>
</feature>
<evidence type="ECO:0000256" key="3">
    <source>
        <dbReference type="ARBA" id="ARBA00022622"/>
    </source>
</evidence>
<feature type="transmembrane region" description="Helical" evidence="10">
    <location>
        <begin position="28"/>
        <end position="47"/>
    </location>
</feature>
<sequence>MTAMMKNYLHFTAGDTLLFQTWHPNSSGAIAGACIGLVLVGLLERWLSATRAGLESYWHQRTLALTSHDASEEKCCEDDTASEKSGSAAGRKITRSVPPFIAAHDVSRGTIYAVQTLLGYILMLAAMTFEAAPQASNISSIMRFSTALILTGLFAAVNAHFQLQFPPPRGVFVEDQEPNFCDGYDSVASNRTSFPLSGGIISLNSEHPQWTAAVFITNASNPTSFDNFTQITSFFQETIEGTFCMSFDLSQTNATGLTNGENVTIQILYDGGDGNLFQCADLTLDTSANVSSQSCTNTTSSSSGALHLVMLFKLRRKESPWEVAERKLVDPVLMYEEEELDLDVVNQSDICGTYVFDVKKHDQSEADLRNAVVIARQQLLQEIATKGLNVLLTESWNLTVYRQGKRRRIEVRYSGRRDCPCLRQITTDTPSAFHGSLERLSAFVTSDGDLEESPMLTLLVNYRCCIYPYFDFGKNGAKIVNNI</sequence>
<dbReference type="STRING" id="5353.A0A1Q3EQ21"/>
<dbReference type="EMBL" id="BDGU01001072">
    <property type="protein sequence ID" value="GAW09299.1"/>
    <property type="molecule type" value="Genomic_DNA"/>
</dbReference>
<dbReference type="AlphaFoldDB" id="A0A1Q3EQ21"/>
<evidence type="ECO:0000256" key="5">
    <source>
        <dbReference type="ARBA" id="ARBA00022729"/>
    </source>
</evidence>
<keyword evidence="10" id="KW-0187">Copper transport</keyword>